<evidence type="ECO:0000256" key="1">
    <source>
        <dbReference type="SAM" id="MobiDB-lite"/>
    </source>
</evidence>
<dbReference type="EMBL" id="BLLF01000465">
    <property type="protein sequence ID" value="GFH12071.1"/>
    <property type="molecule type" value="Genomic_DNA"/>
</dbReference>
<protein>
    <submittedName>
        <fullName evidence="2">Uncharacterized protein</fullName>
    </submittedName>
</protein>
<proteinExistence type="predicted"/>
<sequence length="34" mass="3747">MEGKAMIRNTSIIIKTPPQPSPEPNMESYGLMKG</sequence>
<evidence type="ECO:0000313" key="2">
    <source>
        <dbReference type="EMBL" id="GFH12071.1"/>
    </source>
</evidence>
<comment type="caution">
    <text evidence="2">The sequence shown here is derived from an EMBL/GenBank/DDBJ whole genome shotgun (WGS) entry which is preliminary data.</text>
</comment>
<reference evidence="2 3" key="1">
    <citation type="submission" date="2020-02" db="EMBL/GenBank/DDBJ databases">
        <title>Draft genome sequence of Haematococcus lacustris strain NIES-144.</title>
        <authorList>
            <person name="Morimoto D."/>
            <person name="Nakagawa S."/>
            <person name="Yoshida T."/>
            <person name="Sawayama S."/>
        </authorList>
    </citation>
    <scope>NUCLEOTIDE SEQUENCE [LARGE SCALE GENOMIC DNA]</scope>
    <source>
        <strain evidence="2 3">NIES-144</strain>
    </source>
</reference>
<dbReference type="AlphaFoldDB" id="A0A699YR68"/>
<feature type="region of interest" description="Disordered" evidence="1">
    <location>
        <begin position="1"/>
        <end position="34"/>
    </location>
</feature>
<evidence type="ECO:0000313" key="3">
    <source>
        <dbReference type="Proteomes" id="UP000485058"/>
    </source>
</evidence>
<feature type="non-terminal residue" evidence="2">
    <location>
        <position position="1"/>
    </location>
</feature>
<keyword evidence="3" id="KW-1185">Reference proteome</keyword>
<gene>
    <name evidence="2" type="ORF">HaLaN_07699</name>
</gene>
<dbReference type="Proteomes" id="UP000485058">
    <property type="component" value="Unassembled WGS sequence"/>
</dbReference>
<organism evidence="2 3">
    <name type="scientific">Haematococcus lacustris</name>
    <name type="common">Green alga</name>
    <name type="synonym">Haematococcus pluvialis</name>
    <dbReference type="NCBI Taxonomy" id="44745"/>
    <lineage>
        <taxon>Eukaryota</taxon>
        <taxon>Viridiplantae</taxon>
        <taxon>Chlorophyta</taxon>
        <taxon>core chlorophytes</taxon>
        <taxon>Chlorophyceae</taxon>
        <taxon>CS clade</taxon>
        <taxon>Chlamydomonadales</taxon>
        <taxon>Haematococcaceae</taxon>
        <taxon>Haematococcus</taxon>
    </lineage>
</organism>
<accession>A0A699YR68</accession>
<name>A0A699YR68_HAELA</name>